<evidence type="ECO:0000256" key="1">
    <source>
        <dbReference type="SAM" id="Phobius"/>
    </source>
</evidence>
<name>A0A0L0FLL7_9EUKA</name>
<feature type="transmembrane region" description="Helical" evidence="1">
    <location>
        <begin position="23"/>
        <end position="49"/>
    </location>
</feature>
<accession>A0A0L0FLL7</accession>
<dbReference type="AlphaFoldDB" id="A0A0L0FLL7"/>
<sequence>MVLCLPCQYIPSYNSDIRTQNHAYPIAGVPAPAGAYLMLMPLVYTFVFGPYERIGVHQNTVVMFAFLAVGCLMISSLRMFSSKMLIKGPIKARDPHTSHLRSRSVWTFLLKVIAVVGAVYVFVEYPWIVSLAIGLIYALSLPLGPVAYRYFLTDTHLNKTQ</sequence>
<organism evidence="2 3">
    <name type="scientific">Sphaeroforma arctica JP610</name>
    <dbReference type="NCBI Taxonomy" id="667725"/>
    <lineage>
        <taxon>Eukaryota</taxon>
        <taxon>Ichthyosporea</taxon>
        <taxon>Ichthyophonida</taxon>
        <taxon>Sphaeroforma</taxon>
    </lineage>
</organism>
<keyword evidence="1" id="KW-0812">Transmembrane</keyword>
<evidence type="ECO:0000313" key="2">
    <source>
        <dbReference type="EMBL" id="KNC77645.1"/>
    </source>
</evidence>
<keyword evidence="3" id="KW-1185">Reference proteome</keyword>
<dbReference type="EMBL" id="KQ242672">
    <property type="protein sequence ID" value="KNC77645.1"/>
    <property type="molecule type" value="Genomic_DNA"/>
</dbReference>
<feature type="transmembrane region" description="Helical" evidence="1">
    <location>
        <begin position="128"/>
        <end position="151"/>
    </location>
</feature>
<feature type="transmembrane region" description="Helical" evidence="1">
    <location>
        <begin position="102"/>
        <end position="122"/>
    </location>
</feature>
<keyword evidence="1" id="KW-1133">Transmembrane helix</keyword>
<dbReference type="GeneID" id="25910404"/>
<keyword evidence="1" id="KW-0472">Membrane</keyword>
<dbReference type="Proteomes" id="UP000054560">
    <property type="component" value="Unassembled WGS sequence"/>
</dbReference>
<feature type="transmembrane region" description="Helical" evidence="1">
    <location>
        <begin position="61"/>
        <end position="81"/>
    </location>
</feature>
<protein>
    <submittedName>
        <fullName evidence="2">Uncharacterized protein</fullName>
    </submittedName>
</protein>
<dbReference type="RefSeq" id="XP_014151547.1">
    <property type="nucleotide sequence ID" value="XM_014296072.1"/>
</dbReference>
<reference evidence="2 3" key="1">
    <citation type="submission" date="2011-02" db="EMBL/GenBank/DDBJ databases">
        <title>The Genome Sequence of Sphaeroforma arctica JP610.</title>
        <authorList>
            <consortium name="The Broad Institute Genome Sequencing Platform"/>
            <person name="Russ C."/>
            <person name="Cuomo C."/>
            <person name="Young S.K."/>
            <person name="Zeng Q."/>
            <person name="Gargeya S."/>
            <person name="Alvarado L."/>
            <person name="Berlin A."/>
            <person name="Chapman S.B."/>
            <person name="Chen Z."/>
            <person name="Freedman E."/>
            <person name="Gellesch M."/>
            <person name="Goldberg J."/>
            <person name="Griggs A."/>
            <person name="Gujja S."/>
            <person name="Heilman E."/>
            <person name="Heiman D."/>
            <person name="Howarth C."/>
            <person name="Mehta T."/>
            <person name="Neiman D."/>
            <person name="Pearson M."/>
            <person name="Roberts A."/>
            <person name="Saif S."/>
            <person name="Shea T."/>
            <person name="Shenoy N."/>
            <person name="Sisk P."/>
            <person name="Stolte C."/>
            <person name="Sykes S."/>
            <person name="White J."/>
            <person name="Yandava C."/>
            <person name="Burger G."/>
            <person name="Gray M.W."/>
            <person name="Holland P.W.H."/>
            <person name="King N."/>
            <person name="Lang F.B.F."/>
            <person name="Roger A.J."/>
            <person name="Ruiz-Trillo I."/>
            <person name="Haas B."/>
            <person name="Nusbaum C."/>
            <person name="Birren B."/>
        </authorList>
    </citation>
    <scope>NUCLEOTIDE SEQUENCE [LARGE SCALE GENOMIC DNA]</scope>
    <source>
        <strain evidence="2 3">JP610</strain>
    </source>
</reference>
<evidence type="ECO:0000313" key="3">
    <source>
        <dbReference type="Proteomes" id="UP000054560"/>
    </source>
</evidence>
<gene>
    <name evidence="2" type="ORF">SARC_09900</name>
</gene>
<proteinExistence type="predicted"/>